<keyword evidence="4 6" id="KW-1133">Transmembrane helix</keyword>
<comment type="subcellular location">
    <subcellularLocation>
        <location evidence="1">Cell membrane</location>
        <topology evidence="1">Multi-pass membrane protein</topology>
    </subcellularLocation>
</comment>
<dbReference type="AlphaFoldDB" id="A0A8J6TLM1"/>
<organism evidence="7 8">
    <name type="scientific">Candidatus Desulfatibia profunda</name>
    <dbReference type="NCBI Taxonomy" id="2841695"/>
    <lineage>
        <taxon>Bacteria</taxon>
        <taxon>Pseudomonadati</taxon>
        <taxon>Thermodesulfobacteriota</taxon>
        <taxon>Desulfobacteria</taxon>
        <taxon>Desulfobacterales</taxon>
        <taxon>Desulfobacterales incertae sedis</taxon>
        <taxon>Candidatus Desulfatibia</taxon>
    </lineage>
</organism>
<feature type="transmembrane region" description="Helical" evidence="6">
    <location>
        <begin position="160"/>
        <end position="182"/>
    </location>
</feature>
<gene>
    <name evidence="7" type="ORF">H8E23_05350</name>
</gene>
<proteinExistence type="predicted"/>
<dbReference type="Proteomes" id="UP000603434">
    <property type="component" value="Unassembled WGS sequence"/>
</dbReference>
<comment type="caution">
    <text evidence="7">The sequence shown here is derived from an EMBL/GenBank/DDBJ whole genome shotgun (WGS) entry which is preliminary data.</text>
</comment>
<dbReference type="InterPro" id="IPR050833">
    <property type="entry name" value="Poly_Biosynth_Transport"/>
</dbReference>
<evidence type="ECO:0000256" key="4">
    <source>
        <dbReference type="ARBA" id="ARBA00022989"/>
    </source>
</evidence>
<evidence type="ECO:0000256" key="1">
    <source>
        <dbReference type="ARBA" id="ARBA00004651"/>
    </source>
</evidence>
<name>A0A8J6TLM1_9BACT</name>
<feature type="transmembrane region" description="Helical" evidence="6">
    <location>
        <begin position="23"/>
        <end position="44"/>
    </location>
</feature>
<feature type="transmembrane region" description="Helical" evidence="6">
    <location>
        <begin position="203"/>
        <end position="224"/>
    </location>
</feature>
<dbReference type="Pfam" id="PF13440">
    <property type="entry name" value="Polysacc_synt_3"/>
    <property type="match status" value="1"/>
</dbReference>
<evidence type="ECO:0000256" key="3">
    <source>
        <dbReference type="ARBA" id="ARBA00022692"/>
    </source>
</evidence>
<feature type="transmembrane region" description="Helical" evidence="6">
    <location>
        <begin position="309"/>
        <end position="330"/>
    </location>
</feature>
<evidence type="ECO:0000256" key="2">
    <source>
        <dbReference type="ARBA" id="ARBA00022475"/>
    </source>
</evidence>
<feature type="transmembrane region" description="Helical" evidence="6">
    <location>
        <begin position="65"/>
        <end position="86"/>
    </location>
</feature>
<keyword evidence="3 6" id="KW-0812">Transmembrane</keyword>
<accession>A0A8J6TLM1</accession>
<keyword evidence="2" id="KW-1003">Cell membrane</keyword>
<protein>
    <submittedName>
        <fullName evidence="7">Oligosaccharide flippase family protein</fullName>
    </submittedName>
</protein>
<evidence type="ECO:0000256" key="5">
    <source>
        <dbReference type="ARBA" id="ARBA00023136"/>
    </source>
</evidence>
<feature type="transmembrane region" description="Helical" evidence="6">
    <location>
        <begin position="101"/>
        <end position="120"/>
    </location>
</feature>
<feature type="transmembrane region" description="Helical" evidence="6">
    <location>
        <begin position="367"/>
        <end position="389"/>
    </location>
</feature>
<dbReference type="PANTHER" id="PTHR30250:SF11">
    <property type="entry name" value="O-ANTIGEN TRANSPORTER-RELATED"/>
    <property type="match status" value="1"/>
</dbReference>
<dbReference type="GO" id="GO:0005886">
    <property type="term" value="C:plasma membrane"/>
    <property type="evidence" value="ECO:0007669"/>
    <property type="project" value="UniProtKB-SubCell"/>
</dbReference>
<sequence length="399" mass="43990">MLARAIGFLTTWILVRHLTPDEYGIFSILDMVAGVSAGLITTGFNWSMVKSVASHRKDPATAWHIAGTVLKIEVIYGLILALGLYLGADFLSKNLFHKPELLFYLRLCSIGVLGNILFTYRNAIFQAFMKFRLNAVFTAGHSLCYLGIIILFLMMDQFSIRAISIVYVSLPLIISIIAIVLLRDGFKKARKERLSAFLSSMGSNYGWLLCYTLCLWFSGQFHMIILSRYFPMQEIGLYGFAYKIYGLSLMLMNAINSVLLPTFSGITENSALRKSFKKTLKGTAVVSVCLLVSIPFLGFFISVFAGERYSGACIMLQILIFGAAISTLLSPPVNILFALDKFKLIAIGGLIFVAINAAGQLTVTPVFGGLGAASIQVASHLVLCLWVTYHSFKLIGIKK</sequence>
<evidence type="ECO:0000313" key="8">
    <source>
        <dbReference type="Proteomes" id="UP000603434"/>
    </source>
</evidence>
<dbReference type="PANTHER" id="PTHR30250">
    <property type="entry name" value="PST FAMILY PREDICTED COLANIC ACID TRANSPORTER"/>
    <property type="match status" value="1"/>
</dbReference>
<feature type="transmembrane region" description="Helical" evidence="6">
    <location>
        <begin position="244"/>
        <end position="263"/>
    </location>
</feature>
<keyword evidence="5 6" id="KW-0472">Membrane</keyword>
<evidence type="ECO:0000313" key="7">
    <source>
        <dbReference type="EMBL" id="MBC8360803.1"/>
    </source>
</evidence>
<evidence type="ECO:0000256" key="6">
    <source>
        <dbReference type="SAM" id="Phobius"/>
    </source>
</evidence>
<feature type="transmembrane region" description="Helical" evidence="6">
    <location>
        <begin position="342"/>
        <end position="361"/>
    </location>
</feature>
<dbReference type="EMBL" id="JACNJH010000108">
    <property type="protein sequence ID" value="MBC8360803.1"/>
    <property type="molecule type" value="Genomic_DNA"/>
</dbReference>
<feature type="transmembrane region" description="Helical" evidence="6">
    <location>
        <begin position="132"/>
        <end position="154"/>
    </location>
</feature>
<reference evidence="7 8" key="1">
    <citation type="submission" date="2020-08" db="EMBL/GenBank/DDBJ databases">
        <title>Bridging the membrane lipid divide: bacteria of the FCB group superphylum have the potential to synthesize archaeal ether lipids.</title>
        <authorList>
            <person name="Villanueva L."/>
            <person name="Von Meijenfeldt F.A.B."/>
            <person name="Westbye A.B."/>
            <person name="Yadav S."/>
            <person name="Hopmans E.C."/>
            <person name="Dutilh B.E."/>
            <person name="Sinninghe Damste J.S."/>
        </authorList>
    </citation>
    <scope>NUCLEOTIDE SEQUENCE [LARGE SCALE GENOMIC DNA]</scope>
    <source>
        <strain evidence="7">NIOZ-UU30</strain>
    </source>
</reference>
<feature type="transmembrane region" description="Helical" evidence="6">
    <location>
        <begin position="284"/>
        <end position="303"/>
    </location>
</feature>